<dbReference type="RefSeq" id="WP_137621705.1">
    <property type="nucleotide sequence ID" value="NZ_NXMA01000002.1"/>
</dbReference>
<dbReference type="InterPro" id="IPR008948">
    <property type="entry name" value="L-Aspartase-like"/>
</dbReference>
<dbReference type="PANTHER" id="PTHR42696:SF2">
    <property type="entry name" value="ASPARTATE AMMONIA-LYASE"/>
    <property type="match status" value="1"/>
</dbReference>
<dbReference type="NCBIfam" id="NF008909">
    <property type="entry name" value="PRK12273.1"/>
    <property type="match status" value="1"/>
</dbReference>
<dbReference type="PROSITE" id="PS00163">
    <property type="entry name" value="FUMARATE_LYASES"/>
    <property type="match status" value="1"/>
</dbReference>
<dbReference type="Pfam" id="PF10415">
    <property type="entry name" value="FumaraseC_C"/>
    <property type="match status" value="1"/>
</dbReference>
<dbReference type="OrthoDB" id="9802809at2"/>
<dbReference type="Proteomes" id="UP000310353">
    <property type="component" value="Unassembled WGS sequence"/>
</dbReference>
<dbReference type="InterPro" id="IPR051546">
    <property type="entry name" value="Aspartate_Ammonia-Lyase"/>
</dbReference>
<keyword evidence="1 5" id="KW-0456">Lyase</keyword>
<feature type="domain" description="Fumarate lyase N-terminal" evidence="3">
    <location>
        <begin position="11"/>
        <end position="342"/>
    </location>
</feature>
<dbReference type="InterPro" id="IPR000362">
    <property type="entry name" value="Fumarate_lyase_fam"/>
</dbReference>
<accession>A0A4U7BRL7</accession>
<dbReference type="CDD" id="cd01357">
    <property type="entry name" value="Aspartase"/>
    <property type="match status" value="1"/>
</dbReference>
<keyword evidence="6" id="KW-1185">Reference proteome</keyword>
<dbReference type="AlphaFoldDB" id="A0A4U7BRL7"/>
<dbReference type="GO" id="GO:0006531">
    <property type="term" value="P:aspartate metabolic process"/>
    <property type="evidence" value="ECO:0007669"/>
    <property type="project" value="TreeGrafter"/>
</dbReference>
<comment type="caution">
    <text evidence="5">The sequence shown here is derived from an EMBL/GenBank/DDBJ whole genome shotgun (WGS) entry which is preliminary data.</text>
</comment>
<dbReference type="PANTHER" id="PTHR42696">
    <property type="entry name" value="ASPARTATE AMMONIA-LYASE"/>
    <property type="match status" value="1"/>
</dbReference>
<comment type="function">
    <text evidence="2">Catalyzes the reversible conversion of L-aspartate to fumarate and ammonia.</text>
</comment>
<dbReference type="Gene3D" id="1.10.40.30">
    <property type="entry name" value="Fumarase/aspartase (C-terminal domain)"/>
    <property type="match status" value="1"/>
</dbReference>
<dbReference type="Pfam" id="PF00206">
    <property type="entry name" value="Lyase_1"/>
    <property type="match status" value="1"/>
</dbReference>
<dbReference type="EMBL" id="NXMA01000002">
    <property type="protein sequence ID" value="TKX33010.1"/>
    <property type="molecule type" value="Genomic_DNA"/>
</dbReference>
<dbReference type="Gene3D" id="1.20.200.10">
    <property type="entry name" value="Fumarase/aspartase (Central domain)"/>
    <property type="match status" value="1"/>
</dbReference>
<feature type="domain" description="Fumarase C C-terminal" evidence="4">
    <location>
        <begin position="408"/>
        <end position="460"/>
    </location>
</feature>
<dbReference type="InterPro" id="IPR018951">
    <property type="entry name" value="Fumarase_C_C"/>
</dbReference>
<dbReference type="InterPro" id="IPR022761">
    <property type="entry name" value="Fumarate_lyase_N"/>
</dbReference>
<evidence type="ECO:0000313" key="5">
    <source>
        <dbReference type="EMBL" id="TKX33010.1"/>
    </source>
</evidence>
<protein>
    <submittedName>
        <fullName evidence="5">Aspartate ammonia-lyase</fullName>
    </submittedName>
</protein>
<sequence>MGTRREHDFIGELEIPDDVYYGVQTFRALENFKMSGRTLKEYPFFVKAFAQVKKAAALTNKDLGMVPADRADYIVKACDRIINGEFLDQFVVDMVQGGAGTSTNMNANEVITNVALEMMGHKKGEYQYLHPNDNTNFGQSTNDAYPSSIKVAVHAKMGDLLKAMEILKNELEIKAREWKDILKIGRTELEDAVPTTLGNTFNAFASYLKSDIEKITKARESMTYLNLGATAIGTGICCHPDYKDLVEKYLSDITGSTFRPAEDFIAATQDTADFVHVSGALKTAAVRLSKIANDIRLMNSGPRCGLGEVNLPQMQPGSSIMPGKVNPVIPEVVGEACYEVIGNDVTIALCSERGEFELNAFEPGIAYALFNSLVLLENAMLTLANKAIKHLTANPENCKKTMLNSVCLVTALNPYIGYENSASVAKEALQTGKSVADIVLERGLLTKEKLDEYLTPENMLNPRIEK</sequence>
<organism evidence="5 6">
    <name type="scientific">Campylobacter aviculae</name>
    <dbReference type="NCBI Taxonomy" id="2510190"/>
    <lineage>
        <taxon>Bacteria</taxon>
        <taxon>Pseudomonadati</taxon>
        <taxon>Campylobacterota</taxon>
        <taxon>Epsilonproteobacteria</taxon>
        <taxon>Campylobacterales</taxon>
        <taxon>Campylobacteraceae</taxon>
        <taxon>Campylobacter</taxon>
    </lineage>
</organism>
<dbReference type="GO" id="GO:0008797">
    <property type="term" value="F:aspartate ammonia-lyase activity"/>
    <property type="evidence" value="ECO:0007669"/>
    <property type="project" value="TreeGrafter"/>
</dbReference>
<name>A0A4U7BRL7_9BACT</name>
<dbReference type="GO" id="GO:0006099">
    <property type="term" value="P:tricarboxylic acid cycle"/>
    <property type="evidence" value="ECO:0007669"/>
    <property type="project" value="InterPro"/>
</dbReference>
<dbReference type="FunFam" id="1.10.275.10:FF:000001">
    <property type="entry name" value="Fumarate hydratase, mitochondrial"/>
    <property type="match status" value="1"/>
</dbReference>
<reference evidence="5 6" key="1">
    <citation type="submission" date="2018-05" db="EMBL/GenBank/DDBJ databases">
        <title>Novel Campyloabacter and Helicobacter Species and Strains.</title>
        <authorList>
            <person name="Mannion A.J."/>
            <person name="Shen Z."/>
            <person name="Fox J.G."/>
        </authorList>
    </citation>
    <scope>NUCLEOTIDE SEQUENCE [LARGE SCALE GENOMIC DNA]</scope>
    <source>
        <strain evidence="6">MIT17-670</strain>
    </source>
</reference>
<proteinExistence type="predicted"/>
<evidence type="ECO:0000256" key="2">
    <source>
        <dbReference type="ARBA" id="ARBA00054994"/>
    </source>
</evidence>
<dbReference type="InterPro" id="IPR020557">
    <property type="entry name" value="Fumarate_lyase_CS"/>
</dbReference>
<evidence type="ECO:0000259" key="3">
    <source>
        <dbReference type="Pfam" id="PF00206"/>
    </source>
</evidence>
<dbReference type="InterPro" id="IPR024083">
    <property type="entry name" value="Fumarase/histidase_N"/>
</dbReference>
<evidence type="ECO:0000256" key="1">
    <source>
        <dbReference type="ARBA" id="ARBA00023239"/>
    </source>
</evidence>
<dbReference type="GO" id="GO:0005829">
    <property type="term" value="C:cytosol"/>
    <property type="evidence" value="ECO:0007669"/>
    <property type="project" value="TreeGrafter"/>
</dbReference>
<dbReference type="SUPFAM" id="SSF48557">
    <property type="entry name" value="L-aspartase-like"/>
    <property type="match status" value="1"/>
</dbReference>
<dbReference type="PRINTS" id="PR00149">
    <property type="entry name" value="FUMRATELYASE"/>
</dbReference>
<dbReference type="Gene3D" id="1.10.275.10">
    <property type="entry name" value="Fumarase/aspartase (N-terminal domain)"/>
    <property type="match status" value="1"/>
</dbReference>
<dbReference type="FunFam" id="1.20.200.10:FF:000001">
    <property type="entry name" value="Fumarate hydratase, mitochondrial"/>
    <property type="match status" value="1"/>
</dbReference>
<evidence type="ECO:0000313" key="6">
    <source>
        <dbReference type="Proteomes" id="UP000310353"/>
    </source>
</evidence>
<dbReference type="FunFam" id="1.10.40.30:FF:000002">
    <property type="entry name" value="Fumarate hydratase class II"/>
    <property type="match status" value="1"/>
</dbReference>
<evidence type="ECO:0000259" key="4">
    <source>
        <dbReference type="Pfam" id="PF10415"/>
    </source>
</evidence>
<gene>
    <name evidence="5" type="ORF">CQA76_01635</name>
</gene>